<dbReference type="AlphaFoldDB" id="A0A6A7BH91"/>
<accession>A0A6A7BH91</accession>
<gene>
    <name evidence="2" type="ORF">T440DRAFT_360096</name>
</gene>
<dbReference type="OrthoDB" id="3789027at2759"/>
<evidence type="ECO:0000256" key="1">
    <source>
        <dbReference type="SAM" id="MobiDB-lite"/>
    </source>
</evidence>
<proteinExistence type="predicted"/>
<protein>
    <submittedName>
        <fullName evidence="2">Uncharacterized protein</fullName>
    </submittedName>
</protein>
<feature type="region of interest" description="Disordered" evidence="1">
    <location>
        <begin position="63"/>
        <end position="104"/>
    </location>
</feature>
<evidence type="ECO:0000313" key="2">
    <source>
        <dbReference type="EMBL" id="KAF2854821.1"/>
    </source>
</evidence>
<evidence type="ECO:0000313" key="3">
    <source>
        <dbReference type="Proteomes" id="UP000799423"/>
    </source>
</evidence>
<feature type="compositionally biased region" description="Polar residues" evidence="1">
    <location>
        <begin position="66"/>
        <end position="80"/>
    </location>
</feature>
<dbReference type="EMBL" id="MU006292">
    <property type="protein sequence ID" value="KAF2854821.1"/>
    <property type="molecule type" value="Genomic_DNA"/>
</dbReference>
<reference evidence="2" key="1">
    <citation type="submission" date="2020-01" db="EMBL/GenBank/DDBJ databases">
        <authorList>
            <consortium name="DOE Joint Genome Institute"/>
            <person name="Haridas S."/>
            <person name="Albert R."/>
            <person name="Binder M."/>
            <person name="Bloem J."/>
            <person name="Labutti K."/>
            <person name="Salamov A."/>
            <person name="Andreopoulos B."/>
            <person name="Baker S.E."/>
            <person name="Barry K."/>
            <person name="Bills G."/>
            <person name="Bluhm B.H."/>
            <person name="Cannon C."/>
            <person name="Castanera R."/>
            <person name="Culley D.E."/>
            <person name="Daum C."/>
            <person name="Ezra D."/>
            <person name="Gonzalez J.B."/>
            <person name="Henrissat B."/>
            <person name="Kuo A."/>
            <person name="Liang C."/>
            <person name="Lipzen A."/>
            <person name="Lutzoni F."/>
            <person name="Magnuson J."/>
            <person name="Mondo S."/>
            <person name="Nolan M."/>
            <person name="Ohm R."/>
            <person name="Pangilinan J."/>
            <person name="Park H.-J."/>
            <person name="Ramirez L."/>
            <person name="Alfaro M."/>
            <person name="Sun H."/>
            <person name="Tritt A."/>
            <person name="Yoshinaga Y."/>
            <person name="Zwiers L.-H."/>
            <person name="Turgeon B.G."/>
            <person name="Goodwin S.B."/>
            <person name="Spatafora J.W."/>
            <person name="Crous P.W."/>
            <person name="Grigoriev I.V."/>
        </authorList>
    </citation>
    <scope>NUCLEOTIDE SEQUENCE</scope>
    <source>
        <strain evidence="2">IPT5</strain>
    </source>
</reference>
<keyword evidence="3" id="KW-1185">Reference proteome</keyword>
<dbReference type="Proteomes" id="UP000799423">
    <property type="component" value="Unassembled WGS sequence"/>
</dbReference>
<feature type="non-terminal residue" evidence="2">
    <location>
        <position position="104"/>
    </location>
</feature>
<sequence length="104" mass="11725">MTLIRPRSPDTLQHRLLSLDCSADLQSYSRNLGPGVQEKTFQRTSDALRAQLEEHRDFLLRHQQNEHAQLTPVSQVNSPVAPSVQVMPPAQHATPLLRDVGQPR</sequence>
<organism evidence="2 3">
    <name type="scientific">Plenodomus tracheiphilus IPT5</name>
    <dbReference type="NCBI Taxonomy" id="1408161"/>
    <lineage>
        <taxon>Eukaryota</taxon>
        <taxon>Fungi</taxon>
        <taxon>Dikarya</taxon>
        <taxon>Ascomycota</taxon>
        <taxon>Pezizomycotina</taxon>
        <taxon>Dothideomycetes</taxon>
        <taxon>Pleosporomycetidae</taxon>
        <taxon>Pleosporales</taxon>
        <taxon>Pleosporineae</taxon>
        <taxon>Leptosphaeriaceae</taxon>
        <taxon>Plenodomus</taxon>
    </lineage>
</organism>
<name>A0A6A7BH91_9PLEO</name>